<dbReference type="AlphaFoldDB" id="A0A4Y2ED90"/>
<gene>
    <name evidence="2" type="ORF">AVEN_175899_1</name>
</gene>
<evidence type="ECO:0000256" key="1">
    <source>
        <dbReference type="SAM" id="MobiDB-lite"/>
    </source>
</evidence>
<reference evidence="2 3" key="1">
    <citation type="journal article" date="2019" name="Sci. Rep.">
        <title>Orb-weaving spider Araneus ventricosus genome elucidates the spidroin gene catalogue.</title>
        <authorList>
            <person name="Kono N."/>
            <person name="Nakamura H."/>
            <person name="Ohtoshi R."/>
            <person name="Moran D.A.P."/>
            <person name="Shinohara A."/>
            <person name="Yoshida Y."/>
            <person name="Fujiwara M."/>
            <person name="Mori M."/>
            <person name="Tomita M."/>
            <person name="Arakawa K."/>
        </authorList>
    </citation>
    <scope>NUCLEOTIDE SEQUENCE [LARGE SCALE GENOMIC DNA]</scope>
</reference>
<keyword evidence="3" id="KW-1185">Reference proteome</keyword>
<evidence type="ECO:0000313" key="3">
    <source>
        <dbReference type="Proteomes" id="UP000499080"/>
    </source>
</evidence>
<organism evidence="2 3">
    <name type="scientific">Araneus ventricosus</name>
    <name type="common">Orbweaver spider</name>
    <name type="synonym">Epeira ventricosa</name>
    <dbReference type="NCBI Taxonomy" id="182803"/>
    <lineage>
        <taxon>Eukaryota</taxon>
        <taxon>Metazoa</taxon>
        <taxon>Ecdysozoa</taxon>
        <taxon>Arthropoda</taxon>
        <taxon>Chelicerata</taxon>
        <taxon>Arachnida</taxon>
        <taxon>Araneae</taxon>
        <taxon>Araneomorphae</taxon>
        <taxon>Entelegynae</taxon>
        <taxon>Araneoidea</taxon>
        <taxon>Araneidae</taxon>
        <taxon>Araneus</taxon>
    </lineage>
</organism>
<comment type="caution">
    <text evidence="2">The sequence shown here is derived from an EMBL/GenBank/DDBJ whole genome shotgun (WGS) entry which is preliminary data.</text>
</comment>
<dbReference type="EMBL" id="BGPR01000568">
    <property type="protein sequence ID" value="GBM26747.1"/>
    <property type="molecule type" value="Genomic_DNA"/>
</dbReference>
<evidence type="ECO:0000313" key="2">
    <source>
        <dbReference type="EMBL" id="GBM26747.1"/>
    </source>
</evidence>
<sequence length="103" mass="11673">MCWACCFHVKSNAGEQTLPAGVERKFGEEVPAQASSSSSDSGSKFRDSSQDQTPKCLRERIVTVKCEFKLFFVWSKFKENPFSLSGDIRKKCSNPKVFTVLYY</sequence>
<proteinExistence type="predicted"/>
<dbReference type="Proteomes" id="UP000499080">
    <property type="component" value="Unassembled WGS sequence"/>
</dbReference>
<feature type="region of interest" description="Disordered" evidence="1">
    <location>
        <begin position="29"/>
        <end position="53"/>
    </location>
</feature>
<protein>
    <submittedName>
        <fullName evidence="2">Uncharacterized protein</fullName>
    </submittedName>
</protein>
<name>A0A4Y2ED90_ARAVE</name>
<accession>A0A4Y2ED90</accession>